<reference evidence="3" key="1">
    <citation type="journal article" date="2023" name="Int. J. Syst. Evol. Microbiol.">
        <title>Mesoterricola silvestris gen. nov., sp. nov., Mesoterricola sediminis sp. nov., Geothrix oryzae sp. nov., Geothrix edaphica sp. nov., Geothrix rubra sp. nov., and Geothrix limicola sp. nov., six novel members of Acidobacteriota isolated from soils.</title>
        <authorList>
            <person name="Itoh H."/>
            <person name="Sugisawa Y."/>
            <person name="Mise K."/>
            <person name="Xu Z."/>
            <person name="Kuniyasu M."/>
            <person name="Ushijima N."/>
            <person name="Kawano K."/>
            <person name="Kobayashi E."/>
            <person name="Shiratori Y."/>
            <person name="Masuda Y."/>
            <person name="Senoo K."/>
        </authorList>
    </citation>
    <scope>NUCLEOTIDE SEQUENCE [LARGE SCALE GENOMIC DNA]</scope>
    <source>
        <strain evidence="3">W79</strain>
    </source>
</reference>
<accession>A0AA48GVX5</accession>
<sequence>MPKGSVFPSPALWAIPALPVAMVCQAAPRDLVAAPHPQVLWDGDRLVQSAFPGSRMKVSQGGNTVTIEAPPGSIGVSMRKGVASALRLDGQRILLARRLPDGTWTDHSTVLDRPWAEGDLKGLPLTLNETGPDLGFFATNFILGFQHHGDVSPCSLWKLDEATSLKPQGLVPLELDGPVFLPRKGVRKGAVMDLAPRLAGLAPFLDHPVRVEGASIIVSLGAGVLWVVKDGSKRADPVIRLSPPGPGGLEGRDIRPPAIHGLLPLPGGHVIIALRPSGPAQGKPRSMEPVIWKVVNPMTGTVANPSADLIRDAPRTLASGHRLRFTVDSGGRLRFRR</sequence>
<feature type="signal peptide" evidence="1">
    <location>
        <begin position="1"/>
        <end position="26"/>
    </location>
</feature>
<feature type="chain" id="PRO_5041440861" evidence="1">
    <location>
        <begin position="27"/>
        <end position="337"/>
    </location>
</feature>
<proteinExistence type="predicted"/>
<name>A0AA48GVX5_9BACT</name>
<dbReference type="AlphaFoldDB" id="A0AA48GVX5"/>
<protein>
    <submittedName>
        <fullName evidence="2">Uncharacterized protein</fullName>
    </submittedName>
</protein>
<gene>
    <name evidence="2" type="ORF">METEAL_19850</name>
</gene>
<dbReference type="EMBL" id="AP027080">
    <property type="protein sequence ID" value="BDU72811.1"/>
    <property type="molecule type" value="Genomic_DNA"/>
</dbReference>
<evidence type="ECO:0000313" key="3">
    <source>
        <dbReference type="Proteomes" id="UP001238179"/>
    </source>
</evidence>
<dbReference type="Proteomes" id="UP001238179">
    <property type="component" value="Chromosome"/>
</dbReference>
<keyword evidence="3" id="KW-1185">Reference proteome</keyword>
<organism evidence="2 3">
    <name type="scientific">Mesoterricola silvestris</name>
    <dbReference type="NCBI Taxonomy" id="2927979"/>
    <lineage>
        <taxon>Bacteria</taxon>
        <taxon>Pseudomonadati</taxon>
        <taxon>Acidobacteriota</taxon>
        <taxon>Holophagae</taxon>
        <taxon>Holophagales</taxon>
        <taxon>Holophagaceae</taxon>
        <taxon>Mesoterricola</taxon>
    </lineage>
</organism>
<dbReference type="KEGG" id="msil:METEAL_19850"/>
<evidence type="ECO:0000256" key="1">
    <source>
        <dbReference type="SAM" id="SignalP"/>
    </source>
</evidence>
<evidence type="ECO:0000313" key="2">
    <source>
        <dbReference type="EMBL" id="BDU72811.1"/>
    </source>
</evidence>
<keyword evidence="1" id="KW-0732">Signal</keyword>